<proteinExistence type="predicted"/>
<sequence>MVERVLRIGGPTQAEIRLQVMLEQRREKAVRIPFKSTPKLKAAPPKPTKKELRVVEKQVPAPPPQPIRFEIFTVDKGGGRTPQTTEAVGGIPGGKEFGQLPSGKFLTRAAA</sequence>
<dbReference type="AlphaFoldDB" id="A0A0F9H919"/>
<evidence type="ECO:0000313" key="2">
    <source>
        <dbReference type="EMBL" id="KKM07555.1"/>
    </source>
</evidence>
<feature type="region of interest" description="Disordered" evidence="1">
    <location>
        <begin position="33"/>
        <end position="111"/>
    </location>
</feature>
<dbReference type="EMBL" id="LAZR01015743">
    <property type="protein sequence ID" value="KKM07555.1"/>
    <property type="molecule type" value="Genomic_DNA"/>
</dbReference>
<accession>A0A0F9H919</accession>
<protein>
    <submittedName>
        <fullName evidence="2">Uncharacterized protein</fullName>
    </submittedName>
</protein>
<name>A0A0F9H919_9ZZZZ</name>
<comment type="caution">
    <text evidence="2">The sequence shown here is derived from an EMBL/GenBank/DDBJ whole genome shotgun (WGS) entry which is preliminary data.</text>
</comment>
<organism evidence="2">
    <name type="scientific">marine sediment metagenome</name>
    <dbReference type="NCBI Taxonomy" id="412755"/>
    <lineage>
        <taxon>unclassified sequences</taxon>
        <taxon>metagenomes</taxon>
        <taxon>ecological metagenomes</taxon>
    </lineage>
</organism>
<gene>
    <name evidence="2" type="ORF">LCGC14_1732680</name>
</gene>
<feature type="non-terminal residue" evidence="2">
    <location>
        <position position="111"/>
    </location>
</feature>
<evidence type="ECO:0000256" key="1">
    <source>
        <dbReference type="SAM" id="MobiDB-lite"/>
    </source>
</evidence>
<reference evidence="2" key="1">
    <citation type="journal article" date="2015" name="Nature">
        <title>Complex archaea that bridge the gap between prokaryotes and eukaryotes.</title>
        <authorList>
            <person name="Spang A."/>
            <person name="Saw J.H."/>
            <person name="Jorgensen S.L."/>
            <person name="Zaremba-Niedzwiedzka K."/>
            <person name="Martijn J."/>
            <person name="Lind A.E."/>
            <person name="van Eijk R."/>
            <person name="Schleper C."/>
            <person name="Guy L."/>
            <person name="Ettema T.J."/>
        </authorList>
    </citation>
    <scope>NUCLEOTIDE SEQUENCE</scope>
</reference>